<reference evidence="17 18" key="1">
    <citation type="submission" date="2018-11" db="EMBL/GenBank/DDBJ databases">
        <title>Genomic Encyclopedia of Type Strains, Phase IV (KMG-IV): sequencing the most valuable type-strain genomes for metagenomic binning, comparative biology and taxonomic classification.</title>
        <authorList>
            <person name="Goeker M."/>
        </authorList>
    </citation>
    <scope>NUCLEOTIDE SEQUENCE [LARGE SCALE GENOMIC DNA]</scope>
    <source>
        <strain evidence="17 18">DSM 100275</strain>
    </source>
</reference>
<comment type="pathway">
    <text evidence="3">Lipid metabolism; malonyl-CoA biosynthesis; malonyl-CoA from acetyl-CoA: step 1/1.</text>
</comment>
<dbReference type="SMART" id="SM01209">
    <property type="entry name" value="GARS_A"/>
    <property type="match status" value="1"/>
</dbReference>
<feature type="domain" description="Biotin carboxylation" evidence="16">
    <location>
        <begin position="1"/>
        <end position="448"/>
    </location>
</feature>
<dbReference type="SUPFAM" id="SSF56059">
    <property type="entry name" value="Glutathione synthetase ATP-binding domain-like"/>
    <property type="match status" value="1"/>
</dbReference>
<evidence type="ECO:0000256" key="7">
    <source>
        <dbReference type="ARBA" id="ARBA00022741"/>
    </source>
</evidence>
<evidence type="ECO:0000256" key="10">
    <source>
        <dbReference type="ARBA" id="ARBA00023267"/>
    </source>
</evidence>
<evidence type="ECO:0000259" key="15">
    <source>
        <dbReference type="PROSITE" id="PS50975"/>
    </source>
</evidence>
<dbReference type="FunFam" id="2.40.50.100:FF:000003">
    <property type="entry name" value="Acetyl-CoA carboxylase biotin carboxyl carrier protein"/>
    <property type="match status" value="1"/>
</dbReference>
<organism evidence="17 18">
    <name type="scientific">Inmirania thermothiophila</name>
    <dbReference type="NCBI Taxonomy" id="1750597"/>
    <lineage>
        <taxon>Bacteria</taxon>
        <taxon>Pseudomonadati</taxon>
        <taxon>Pseudomonadota</taxon>
        <taxon>Gammaproteobacteria</taxon>
        <taxon>Chromatiales</taxon>
        <taxon>Ectothiorhodospiraceae</taxon>
        <taxon>Inmirania</taxon>
    </lineage>
</organism>
<dbReference type="GO" id="GO:0046872">
    <property type="term" value="F:metal ion binding"/>
    <property type="evidence" value="ECO:0007669"/>
    <property type="project" value="InterPro"/>
</dbReference>
<dbReference type="FunFam" id="3.30.470.20:FF:000028">
    <property type="entry name" value="Methylcrotonoyl-CoA carboxylase subunit alpha, mitochondrial"/>
    <property type="match status" value="1"/>
</dbReference>
<dbReference type="InterPro" id="IPR050856">
    <property type="entry name" value="Biotin_carboxylase_complex"/>
</dbReference>
<sequence length="670" mass="71810">MFERLLIANRGEIACRIIRTARRLGLRTVAVYSDADADALHVAMADEARRIGPPAPAESYLAVDAVIAAARAAGADAIHPGYGFLAENPDFAEACAAAGIVFVGPPAEAIRAMGSKRAAKALMEQAGVPLLPGYHGEAQDEAGLRAAAERIGPPLLIKPSAGGGGKGMRVVRDLATFAEALAAARREARGAFGDETVLLERYLERPRHVEVQILADAHGRVLHLFERDCSIQRRHQKIVEEAPAPGLPEALRVRLGEAAVQAARAVGYVGAGTVEFLYDPERGEFFFMEMNTRLQVEHPVTEMITGLDLVEWQLRIAAGEALPFGQNQVERSGHAIEVRLYAEDPARGFLPSTGRLRLLRLPEENPHVRVDTGVRAGDEVTVHYDPMIAKLIVADRDRPAAVRRLRQALARCHVVGPATNLEMLRAIAAHPAFAEGAVDTGFVERHRHALIAEQARAPDTALALAALYLLARRAAEAAERAARSGDPWSPWHLTTGWRLNAESRHALRFLDGEEERAVTVHFRPEGHVIELDGRSLAARGELGADGELTAVLDGVRFTATVLEAEGEIVVCWHGGQHRLRLPRLAAGAEGGAGVTGTVTAPMPGRIVAVAVREGDTVAQGARLLVLEAMKMEHTLTAPAAGRVSAVRCAEGEQVSEGTVLVVIEPEEAAA</sequence>
<evidence type="ECO:0000256" key="3">
    <source>
        <dbReference type="ARBA" id="ARBA00004956"/>
    </source>
</evidence>
<dbReference type="InterPro" id="IPR016185">
    <property type="entry name" value="PreATP-grasp_dom_sf"/>
</dbReference>
<evidence type="ECO:0000256" key="9">
    <source>
        <dbReference type="ARBA" id="ARBA00022946"/>
    </source>
</evidence>
<evidence type="ECO:0000313" key="18">
    <source>
        <dbReference type="Proteomes" id="UP000276634"/>
    </source>
</evidence>
<comment type="function">
    <text evidence="2">This protein is a component of the acetyl coenzyme A carboxylase complex; first, biotin carboxylase catalyzes the carboxylation of the carrier protein and then the transcarboxylase transfers the carboxyl group to form malonyl-CoA.</text>
</comment>
<dbReference type="InterPro" id="IPR005481">
    <property type="entry name" value="BC-like_N"/>
</dbReference>
<dbReference type="PROSITE" id="PS50975">
    <property type="entry name" value="ATP_GRASP"/>
    <property type="match status" value="1"/>
</dbReference>
<dbReference type="PROSITE" id="PS00867">
    <property type="entry name" value="CPSASE_2"/>
    <property type="match status" value="1"/>
</dbReference>
<dbReference type="Pfam" id="PF00364">
    <property type="entry name" value="Biotin_lipoyl"/>
    <property type="match status" value="1"/>
</dbReference>
<keyword evidence="9" id="KW-0809">Transit peptide</keyword>
<dbReference type="FunFam" id="3.40.50.20:FF:000010">
    <property type="entry name" value="Propionyl-CoA carboxylase subunit alpha"/>
    <property type="match status" value="1"/>
</dbReference>
<dbReference type="InterPro" id="IPR005479">
    <property type="entry name" value="CPAse_ATP-bd"/>
</dbReference>
<evidence type="ECO:0000256" key="8">
    <source>
        <dbReference type="ARBA" id="ARBA00022840"/>
    </source>
</evidence>
<evidence type="ECO:0000256" key="13">
    <source>
        <dbReference type="PROSITE-ProRule" id="PRU00409"/>
    </source>
</evidence>
<evidence type="ECO:0000313" key="17">
    <source>
        <dbReference type="EMBL" id="ROR32437.1"/>
    </source>
</evidence>
<comment type="catalytic activity">
    <reaction evidence="12">
        <text>N(6)-biotinyl-L-lysyl-[protein] + hydrogencarbonate + ATP = N(6)-carboxybiotinyl-L-lysyl-[protein] + ADP + phosphate + H(+)</text>
        <dbReference type="Rhea" id="RHEA:13501"/>
        <dbReference type="Rhea" id="RHEA-COMP:10505"/>
        <dbReference type="Rhea" id="RHEA-COMP:10506"/>
        <dbReference type="ChEBI" id="CHEBI:15378"/>
        <dbReference type="ChEBI" id="CHEBI:17544"/>
        <dbReference type="ChEBI" id="CHEBI:30616"/>
        <dbReference type="ChEBI" id="CHEBI:43474"/>
        <dbReference type="ChEBI" id="CHEBI:83144"/>
        <dbReference type="ChEBI" id="CHEBI:83145"/>
        <dbReference type="ChEBI" id="CHEBI:456216"/>
        <dbReference type="EC" id="6.3.4.14"/>
    </reaction>
</comment>
<dbReference type="Proteomes" id="UP000276634">
    <property type="component" value="Unassembled WGS sequence"/>
</dbReference>
<comment type="subunit">
    <text evidence="4">Acetyl-CoA carboxylase is a heterohexamer of biotin carboxyl carrier protein, biotin carboxylase and the two subunits of carboxyl transferase in a 2:2 complex.</text>
</comment>
<dbReference type="GO" id="GO:0004075">
    <property type="term" value="F:biotin carboxylase activity"/>
    <property type="evidence" value="ECO:0007669"/>
    <property type="project" value="UniProtKB-EC"/>
</dbReference>
<evidence type="ECO:0000256" key="11">
    <source>
        <dbReference type="ARBA" id="ARBA00033786"/>
    </source>
</evidence>
<dbReference type="SMART" id="SM00878">
    <property type="entry name" value="Biotin_carb_C"/>
    <property type="match status" value="1"/>
</dbReference>
<dbReference type="Pfam" id="PF21139">
    <property type="entry name" value="BT_MCC_alpha"/>
    <property type="match status" value="1"/>
</dbReference>
<feature type="domain" description="ATP-grasp" evidence="15">
    <location>
        <begin position="120"/>
        <end position="318"/>
    </location>
</feature>
<dbReference type="InterPro" id="IPR011054">
    <property type="entry name" value="Rudment_hybrid_motif"/>
</dbReference>
<dbReference type="InterPro" id="IPR011053">
    <property type="entry name" value="Single_hybrid_motif"/>
</dbReference>
<dbReference type="SUPFAM" id="SSF51246">
    <property type="entry name" value="Rudiment single hybrid motif"/>
    <property type="match status" value="1"/>
</dbReference>
<dbReference type="PROSITE" id="PS50979">
    <property type="entry name" value="BC"/>
    <property type="match status" value="1"/>
</dbReference>
<feature type="domain" description="Lipoyl-binding" evidence="14">
    <location>
        <begin position="589"/>
        <end position="664"/>
    </location>
</feature>
<protein>
    <recommendedName>
        <fullName evidence="5">Biotin carboxylase</fullName>
    </recommendedName>
    <alternativeName>
        <fullName evidence="11">Acetyl-coenzyme A carboxylase biotin carboxylase subunit A</fullName>
    </alternativeName>
</protein>
<evidence type="ECO:0000259" key="14">
    <source>
        <dbReference type="PROSITE" id="PS50968"/>
    </source>
</evidence>
<dbReference type="NCBIfam" id="NF006367">
    <property type="entry name" value="PRK08591.1"/>
    <property type="match status" value="1"/>
</dbReference>
<evidence type="ECO:0000256" key="12">
    <source>
        <dbReference type="ARBA" id="ARBA00048600"/>
    </source>
</evidence>
<dbReference type="Gene3D" id="3.30.470.20">
    <property type="entry name" value="ATP-grasp fold, B domain"/>
    <property type="match status" value="1"/>
</dbReference>
<gene>
    <name evidence="17" type="ORF">EDC57_1638</name>
</gene>
<evidence type="ECO:0000256" key="4">
    <source>
        <dbReference type="ARBA" id="ARBA00011750"/>
    </source>
</evidence>
<evidence type="ECO:0000256" key="5">
    <source>
        <dbReference type="ARBA" id="ARBA00017242"/>
    </source>
</evidence>
<dbReference type="PANTHER" id="PTHR18866:SF33">
    <property type="entry name" value="METHYLCROTONOYL-COA CARBOXYLASE SUBUNIT ALPHA, MITOCHONDRIAL-RELATED"/>
    <property type="match status" value="1"/>
</dbReference>
<dbReference type="InterPro" id="IPR011764">
    <property type="entry name" value="Biotin_carboxylation_dom"/>
</dbReference>
<dbReference type="PANTHER" id="PTHR18866">
    <property type="entry name" value="CARBOXYLASE:PYRUVATE/ACETYL-COA/PROPIONYL-COA CARBOXYLASE"/>
    <property type="match status" value="1"/>
</dbReference>
<dbReference type="Pfam" id="PF02785">
    <property type="entry name" value="Biotin_carb_C"/>
    <property type="match status" value="1"/>
</dbReference>
<name>A0A3N1Y585_9GAMM</name>
<dbReference type="CDD" id="cd06850">
    <property type="entry name" value="biotinyl_domain"/>
    <property type="match status" value="1"/>
</dbReference>
<dbReference type="Gene3D" id="3.30.700.40">
    <property type="match status" value="1"/>
</dbReference>
<comment type="cofactor">
    <cofactor evidence="1">
        <name>biotin</name>
        <dbReference type="ChEBI" id="CHEBI:57586"/>
    </cofactor>
</comment>
<dbReference type="InterPro" id="IPR048429">
    <property type="entry name" value="MCC_alpha_BT"/>
</dbReference>
<dbReference type="Pfam" id="PF02786">
    <property type="entry name" value="CPSase_L_D2"/>
    <property type="match status" value="1"/>
</dbReference>
<keyword evidence="8 13" id="KW-0067">ATP-binding</keyword>
<dbReference type="GO" id="GO:0005524">
    <property type="term" value="F:ATP binding"/>
    <property type="evidence" value="ECO:0007669"/>
    <property type="project" value="UniProtKB-UniRule"/>
</dbReference>
<dbReference type="InterPro" id="IPR000089">
    <property type="entry name" value="Biotin_lipoyl"/>
</dbReference>
<dbReference type="SUPFAM" id="SSF51230">
    <property type="entry name" value="Single hybrid motif"/>
    <property type="match status" value="1"/>
</dbReference>
<dbReference type="FunFam" id="3.30.1490.20:FF:000003">
    <property type="entry name" value="acetyl-CoA carboxylase isoform X1"/>
    <property type="match status" value="1"/>
</dbReference>
<dbReference type="InterPro" id="IPR013815">
    <property type="entry name" value="ATP_grasp_subdomain_1"/>
</dbReference>
<keyword evidence="7 13" id="KW-0547">Nucleotide-binding</keyword>
<dbReference type="Gene3D" id="3.40.50.20">
    <property type="match status" value="1"/>
</dbReference>
<dbReference type="Gene3D" id="3.30.1490.20">
    <property type="entry name" value="ATP-grasp fold, A domain"/>
    <property type="match status" value="1"/>
</dbReference>
<dbReference type="OrthoDB" id="9763189at2"/>
<evidence type="ECO:0000259" key="16">
    <source>
        <dbReference type="PROSITE" id="PS50979"/>
    </source>
</evidence>
<evidence type="ECO:0000256" key="2">
    <source>
        <dbReference type="ARBA" id="ARBA00003761"/>
    </source>
</evidence>
<dbReference type="InterPro" id="IPR005482">
    <property type="entry name" value="Biotin_COase_C"/>
</dbReference>
<accession>A0A3N1Y585</accession>
<dbReference type="PROSITE" id="PS50968">
    <property type="entry name" value="BIOTINYL_LIPOYL"/>
    <property type="match status" value="1"/>
</dbReference>
<dbReference type="Gene3D" id="2.40.50.100">
    <property type="match status" value="1"/>
</dbReference>
<keyword evidence="18" id="KW-1185">Reference proteome</keyword>
<evidence type="ECO:0000256" key="6">
    <source>
        <dbReference type="ARBA" id="ARBA00022598"/>
    </source>
</evidence>
<comment type="caution">
    <text evidence="17">The sequence shown here is derived from an EMBL/GenBank/DDBJ whole genome shotgun (WGS) entry which is preliminary data.</text>
</comment>
<dbReference type="EMBL" id="RJVI01000002">
    <property type="protein sequence ID" value="ROR32437.1"/>
    <property type="molecule type" value="Genomic_DNA"/>
</dbReference>
<proteinExistence type="predicted"/>
<dbReference type="Pfam" id="PF00289">
    <property type="entry name" value="Biotin_carb_N"/>
    <property type="match status" value="1"/>
</dbReference>
<keyword evidence="10" id="KW-0092">Biotin</keyword>
<evidence type="ECO:0000256" key="1">
    <source>
        <dbReference type="ARBA" id="ARBA00001953"/>
    </source>
</evidence>
<dbReference type="InterPro" id="IPR011761">
    <property type="entry name" value="ATP-grasp"/>
</dbReference>
<dbReference type="SUPFAM" id="SSF52440">
    <property type="entry name" value="PreATP-grasp domain"/>
    <property type="match status" value="1"/>
</dbReference>
<keyword evidence="6" id="KW-0436">Ligase</keyword>
<dbReference type="AlphaFoldDB" id="A0A3N1Y585"/>